<protein>
    <submittedName>
        <fullName evidence="1">Uncharacterized protein</fullName>
    </submittedName>
</protein>
<gene>
    <name evidence="1" type="ORF">MJO28_007014</name>
</gene>
<proteinExistence type="predicted"/>
<sequence length="703" mass="78632">MERAGQAALSDALNTEEHLLNTVLRQGTHRLKACDMVCRGCNTLHWPEERSVEDTRKNNNIFSICCQKGKVTIPSGSSLAPNTPKILKDLLVGKSTGQRNFQRLIRTYNNSVAFTSLGFQFSDGPREVSRGPVFTLQGALVHKIGPIAPAVNRRPAFAQMFVVGQGGLAEARERLEVALGKVPTKDAKANMDTTIILDIQKWLYKYNPYAKLYKQAAAWRLLQFDLSARSPAVQRLSLHDPKRALLLAKLVDPESTPEQKAKASRTTLNQFFQLNVDGTQGLFKNAQDCYYHEIPNHFAWDKTTNRWVPRTKVLTTVGRIYFASLHQGERYYIRLLLLHRKDVRSFEHLRTVGGVMLPDFRAAADESGLLLNDKQYDQALTEGAVFKTGFQLRLMFCIILVHSPPAAPHKLFQDHWRNLGDDVGHILEERHNLPNANEDQKRAFTLYLVDQVLRTMGSNLGLVAMQLNAVDQGLMKSIDLITTAGDNEEPNRILRLKTNVGMLNEGQRLFYNAFVDLMKDSSNKPFSVYLDGPGGTGKTFILNTIIDFLRVNRRQVVVVATTGVAALLLDGGQTAHSALKIPIKAAEDSECGFSKMDMVGRRLAAAEIILWDEAVSSHRHSIEAVNKSLQALMDDKRPFVVKDGAYPKSEHATLKSSFLWSSIKSFSLKDNMRLSLGLQSASGKENQDFARNILAIREGLTQH</sequence>
<evidence type="ECO:0000313" key="1">
    <source>
        <dbReference type="EMBL" id="KAI7951330.1"/>
    </source>
</evidence>
<comment type="caution">
    <text evidence="1">The sequence shown here is derived from an EMBL/GenBank/DDBJ whole genome shotgun (WGS) entry which is preliminary data.</text>
</comment>
<reference evidence="1 2" key="3">
    <citation type="journal article" date="2022" name="Microbiol. Spectr.">
        <title>Folding features and dynamics of 3D genome architecture in plant fungal pathogens.</title>
        <authorList>
            <person name="Xia C."/>
        </authorList>
    </citation>
    <scope>NUCLEOTIDE SEQUENCE [LARGE SCALE GENOMIC DNA]</scope>
    <source>
        <strain evidence="1 2">93-210</strain>
    </source>
</reference>
<name>A0ACC0ED95_9BASI</name>
<dbReference type="EMBL" id="CM045871">
    <property type="protein sequence ID" value="KAI7951330.1"/>
    <property type="molecule type" value="Genomic_DNA"/>
</dbReference>
<accession>A0ACC0ED95</accession>
<dbReference type="Proteomes" id="UP001060170">
    <property type="component" value="Chromosome 7"/>
</dbReference>
<organism evidence="1 2">
    <name type="scientific">Puccinia striiformis f. sp. tritici</name>
    <dbReference type="NCBI Taxonomy" id="168172"/>
    <lineage>
        <taxon>Eukaryota</taxon>
        <taxon>Fungi</taxon>
        <taxon>Dikarya</taxon>
        <taxon>Basidiomycota</taxon>
        <taxon>Pucciniomycotina</taxon>
        <taxon>Pucciniomycetes</taxon>
        <taxon>Pucciniales</taxon>
        <taxon>Pucciniaceae</taxon>
        <taxon>Puccinia</taxon>
    </lineage>
</organism>
<reference evidence="2" key="1">
    <citation type="journal article" date="2018" name="BMC Genomics">
        <title>Genomic insights into host adaptation between the wheat stripe rust pathogen (Puccinia striiformis f. sp. tritici) and the barley stripe rust pathogen (Puccinia striiformis f. sp. hordei).</title>
        <authorList>
            <person name="Xia C."/>
            <person name="Wang M."/>
            <person name="Yin C."/>
            <person name="Cornejo O.E."/>
            <person name="Hulbert S.H."/>
            <person name="Chen X."/>
        </authorList>
    </citation>
    <scope>NUCLEOTIDE SEQUENCE [LARGE SCALE GENOMIC DNA]</scope>
    <source>
        <strain evidence="2">93-210</strain>
    </source>
</reference>
<reference evidence="2" key="2">
    <citation type="journal article" date="2018" name="Mol. Plant Microbe Interact.">
        <title>Genome sequence resources for the wheat stripe rust pathogen (Puccinia striiformis f. sp. tritici) and the barley stripe rust pathogen (Puccinia striiformis f. sp. hordei).</title>
        <authorList>
            <person name="Xia C."/>
            <person name="Wang M."/>
            <person name="Yin C."/>
            <person name="Cornejo O.E."/>
            <person name="Hulbert S.H."/>
            <person name="Chen X."/>
        </authorList>
    </citation>
    <scope>NUCLEOTIDE SEQUENCE [LARGE SCALE GENOMIC DNA]</scope>
    <source>
        <strain evidence="2">93-210</strain>
    </source>
</reference>
<evidence type="ECO:0000313" key="2">
    <source>
        <dbReference type="Proteomes" id="UP001060170"/>
    </source>
</evidence>
<keyword evidence="2" id="KW-1185">Reference proteome</keyword>